<dbReference type="InterPro" id="IPR000683">
    <property type="entry name" value="Gfo/Idh/MocA-like_OxRdtase_N"/>
</dbReference>
<dbReference type="InterPro" id="IPR036291">
    <property type="entry name" value="NAD(P)-bd_dom_sf"/>
</dbReference>
<dbReference type="Proteomes" id="UP000245768">
    <property type="component" value="Unassembled WGS sequence"/>
</dbReference>
<name>A0A316YDD9_9BASI</name>
<dbReference type="EMBL" id="KZ819642">
    <property type="protein sequence ID" value="PWN86864.1"/>
    <property type="molecule type" value="Genomic_DNA"/>
</dbReference>
<proteinExistence type="predicted"/>
<keyword evidence="4" id="KW-1185">Reference proteome</keyword>
<evidence type="ECO:0000313" key="3">
    <source>
        <dbReference type="EMBL" id="PWN86864.1"/>
    </source>
</evidence>
<feature type="domain" description="Gfo/Idh/MocA-like oxidoreductase N-terminal" evidence="1">
    <location>
        <begin position="11"/>
        <end position="131"/>
    </location>
</feature>
<dbReference type="GeneID" id="37044859"/>
<dbReference type="PANTHER" id="PTHR43377">
    <property type="entry name" value="BILIVERDIN REDUCTASE A"/>
    <property type="match status" value="1"/>
</dbReference>
<dbReference type="GO" id="GO:0000166">
    <property type="term" value="F:nucleotide binding"/>
    <property type="evidence" value="ECO:0007669"/>
    <property type="project" value="InterPro"/>
</dbReference>
<accession>A0A316YDD9</accession>
<dbReference type="InParanoid" id="A0A316YDD9"/>
<dbReference type="RefSeq" id="XP_025374062.1">
    <property type="nucleotide sequence ID" value="XM_025522943.1"/>
</dbReference>
<dbReference type="PANTHER" id="PTHR43377:SF1">
    <property type="entry name" value="BILIVERDIN REDUCTASE A"/>
    <property type="match status" value="1"/>
</dbReference>
<feature type="domain" description="Gfo/Idh/MocA-like oxidoreductase C-terminal" evidence="2">
    <location>
        <begin position="169"/>
        <end position="385"/>
    </location>
</feature>
<dbReference type="OrthoDB" id="446809at2759"/>
<dbReference type="AlphaFoldDB" id="A0A316YDD9"/>
<gene>
    <name evidence="3" type="ORF">FA10DRAFT_269950</name>
</gene>
<evidence type="ECO:0000259" key="2">
    <source>
        <dbReference type="Pfam" id="PF02894"/>
    </source>
</evidence>
<dbReference type="STRING" id="215250.A0A316YDD9"/>
<dbReference type="Pfam" id="PF01408">
    <property type="entry name" value="GFO_IDH_MocA"/>
    <property type="match status" value="1"/>
</dbReference>
<dbReference type="Gene3D" id="3.30.360.10">
    <property type="entry name" value="Dihydrodipicolinate Reductase, domain 2"/>
    <property type="match status" value="1"/>
</dbReference>
<dbReference type="InterPro" id="IPR051450">
    <property type="entry name" value="Gfo/Idh/MocA_Oxidoreductases"/>
</dbReference>
<dbReference type="SUPFAM" id="SSF51735">
    <property type="entry name" value="NAD(P)-binding Rossmann-fold domains"/>
    <property type="match status" value="1"/>
</dbReference>
<dbReference type="Gene3D" id="3.40.50.720">
    <property type="entry name" value="NAD(P)-binding Rossmann-like Domain"/>
    <property type="match status" value="1"/>
</dbReference>
<sequence length="388" mass="42148">MSHSSASRPISVSIVGAAGLIGRRHVQHVLDDAGFTLTSIVDPTPGGVELAKELGVSYFADIAALLGPPPRSETTASSLPQAAIIATPSALHISQAILFVERGIHVLIEKPLCNSSEEAVKLLEVSRREGAGTILVGFHRRFNPYIIQLRKFLYGHHLSPPDTDASAVGRVVAFHGFWCTRKPASYFEEAPWRMSKLQGGGVVMTNMSHELDLMRFLFGEIDRVYAEEGKRTRAHDVEETVSITIHFVDGTVGTFLLSDVGLSPHSFESATGENPKLARHHEPIYTIIGTEGTVTFPDLTHWSAVGGEGDWTKALQKRASSLALPFDADFATEKGPNAPFSVRLQHWHRALQGKEALGCTLQDGIVNMNLLDAIRESMATGKPIHIGL</sequence>
<dbReference type="SUPFAM" id="SSF55347">
    <property type="entry name" value="Glyceraldehyde-3-phosphate dehydrogenase-like, C-terminal domain"/>
    <property type="match status" value="1"/>
</dbReference>
<reference evidence="3 4" key="1">
    <citation type="journal article" date="2018" name="Mol. Biol. Evol.">
        <title>Broad Genomic Sampling Reveals a Smut Pathogenic Ancestry of the Fungal Clade Ustilaginomycotina.</title>
        <authorList>
            <person name="Kijpornyongpan T."/>
            <person name="Mondo S.J."/>
            <person name="Barry K."/>
            <person name="Sandor L."/>
            <person name="Lee J."/>
            <person name="Lipzen A."/>
            <person name="Pangilinan J."/>
            <person name="LaButti K."/>
            <person name="Hainaut M."/>
            <person name="Henrissat B."/>
            <person name="Grigoriev I.V."/>
            <person name="Spatafora J.W."/>
            <person name="Aime M.C."/>
        </authorList>
    </citation>
    <scope>NUCLEOTIDE SEQUENCE [LARGE SCALE GENOMIC DNA]</scope>
    <source>
        <strain evidence="3 4">MCA 4198</strain>
    </source>
</reference>
<evidence type="ECO:0000259" key="1">
    <source>
        <dbReference type="Pfam" id="PF01408"/>
    </source>
</evidence>
<organism evidence="3 4">
    <name type="scientific">Acaromyces ingoldii</name>
    <dbReference type="NCBI Taxonomy" id="215250"/>
    <lineage>
        <taxon>Eukaryota</taxon>
        <taxon>Fungi</taxon>
        <taxon>Dikarya</taxon>
        <taxon>Basidiomycota</taxon>
        <taxon>Ustilaginomycotina</taxon>
        <taxon>Exobasidiomycetes</taxon>
        <taxon>Exobasidiales</taxon>
        <taxon>Cryptobasidiaceae</taxon>
        <taxon>Acaromyces</taxon>
    </lineage>
</organism>
<protein>
    <submittedName>
        <fullName evidence="3">Quinate utilization oxidoreductase QutH</fullName>
    </submittedName>
</protein>
<evidence type="ECO:0000313" key="4">
    <source>
        <dbReference type="Proteomes" id="UP000245768"/>
    </source>
</evidence>
<dbReference type="InterPro" id="IPR004104">
    <property type="entry name" value="Gfo/Idh/MocA-like_OxRdtase_C"/>
</dbReference>
<dbReference type="Pfam" id="PF02894">
    <property type="entry name" value="GFO_IDH_MocA_C"/>
    <property type="match status" value="1"/>
</dbReference>